<evidence type="ECO:0000256" key="1">
    <source>
        <dbReference type="SAM" id="Phobius"/>
    </source>
</evidence>
<evidence type="ECO:0000313" key="3">
    <source>
        <dbReference type="Proteomes" id="UP000320593"/>
    </source>
</evidence>
<reference evidence="2 3" key="1">
    <citation type="submission" date="2019-07" db="EMBL/GenBank/DDBJ databases">
        <title>Genomic Encyclopedia of Archaeal and Bacterial Type Strains, Phase II (KMG-II): from individual species to whole genera.</title>
        <authorList>
            <person name="Goeker M."/>
        </authorList>
    </citation>
    <scope>NUCLEOTIDE SEQUENCE [LARGE SCALE GENOMIC DNA]</scope>
    <source>
        <strain evidence="2 3">ATCC BAA-252</strain>
    </source>
</reference>
<feature type="transmembrane region" description="Helical" evidence="1">
    <location>
        <begin position="12"/>
        <end position="29"/>
    </location>
</feature>
<name>A0A562SI39_9HYPH</name>
<evidence type="ECO:0000313" key="2">
    <source>
        <dbReference type="EMBL" id="TWI80703.1"/>
    </source>
</evidence>
<dbReference type="AlphaFoldDB" id="A0A562SI39"/>
<dbReference type="RefSeq" id="WP_208995325.1">
    <property type="nucleotide sequence ID" value="NZ_SMLY01000056.1"/>
</dbReference>
<keyword evidence="3" id="KW-1185">Reference proteome</keyword>
<protein>
    <submittedName>
        <fullName evidence="2">Uncharacterized protein</fullName>
    </submittedName>
</protein>
<keyword evidence="1" id="KW-0812">Transmembrane</keyword>
<accession>A0A562SI39</accession>
<dbReference type="PROSITE" id="PS51257">
    <property type="entry name" value="PROKAR_LIPOPROTEIN"/>
    <property type="match status" value="1"/>
</dbReference>
<feature type="transmembrane region" description="Helical" evidence="1">
    <location>
        <begin position="80"/>
        <end position="101"/>
    </location>
</feature>
<comment type="caution">
    <text evidence="2">The sequence shown here is derived from an EMBL/GenBank/DDBJ whole genome shotgun (WGS) entry which is preliminary data.</text>
</comment>
<gene>
    <name evidence="2" type="ORF">JM93_03917</name>
</gene>
<dbReference type="EMBL" id="VLLF01000011">
    <property type="protein sequence ID" value="TWI80703.1"/>
    <property type="molecule type" value="Genomic_DNA"/>
</dbReference>
<keyword evidence="1" id="KW-1133">Transmembrane helix</keyword>
<proteinExistence type="predicted"/>
<keyword evidence="1" id="KW-0472">Membrane</keyword>
<dbReference type="Proteomes" id="UP000320593">
    <property type="component" value="Unassembled WGS sequence"/>
</dbReference>
<organism evidence="2 3">
    <name type="scientific">Roseibium hamelinense</name>
    <dbReference type="NCBI Taxonomy" id="150831"/>
    <lineage>
        <taxon>Bacteria</taxon>
        <taxon>Pseudomonadati</taxon>
        <taxon>Pseudomonadota</taxon>
        <taxon>Alphaproteobacteria</taxon>
        <taxon>Hyphomicrobiales</taxon>
        <taxon>Stappiaceae</taxon>
        <taxon>Roseibium</taxon>
    </lineage>
</organism>
<sequence>MKAKSNTAFGYAYFGAACTLLVLVGLLPGREGPVAVFASPFGSGTVYEVLAKSGGSLISAAPSGWVAVIDRNGTASNSELYAAGAFFVASSAIASTCIWLSTRGSGVNS</sequence>